<comment type="similarity">
    <text evidence="2">Belongs to the ABC-2 integral membrane protein family.</text>
</comment>
<comment type="caution">
    <text evidence="10">The sequence shown here is derived from an EMBL/GenBank/DDBJ whole genome shotgun (WGS) entry which is preliminary data.</text>
</comment>
<sequence>MRIRALAFRIIRQFIKDKRTLALMLLAPLLVLTLMKLVFDGQAVDPRIGTVQIPGPVIEALQSNGADVTPFDNEEQALAQMGDAELDAVFMLNDTLPQIVLEGSNPTKIRNVMAVAQKSLQKLGGNGDPPQLELSYLHGSGDRDIFDYYGSVLVGFFSFFFVFLIAGVSFLRERTTGTLQRLLATPLRRWEVVAGYLLGFGLFTLLQASLIAWYATSVLGIALEGSFFLVLLMNLLLALAALTLGTLLSAYAQNEFQMFQFIPLIIVPQIFFCGLIDLQSMPEWLQTVGKALPLYYGADALRGIMLRGAGWNDIWVDSIVLVGFSVLFAILNVLALRKHRRI</sequence>
<evidence type="ECO:0000313" key="11">
    <source>
        <dbReference type="Proteomes" id="UP000297900"/>
    </source>
</evidence>
<keyword evidence="4" id="KW-1003">Cell membrane</keyword>
<evidence type="ECO:0000259" key="9">
    <source>
        <dbReference type="PROSITE" id="PS51012"/>
    </source>
</evidence>
<keyword evidence="6 8" id="KW-1133">Transmembrane helix</keyword>
<feature type="transmembrane region" description="Helical" evidence="8">
    <location>
        <begin position="148"/>
        <end position="171"/>
    </location>
</feature>
<dbReference type="InterPro" id="IPR013525">
    <property type="entry name" value="ABC2_TM"/>
</dbReference>
<evidence type="ECO:0000256" key="3">
    <source>
        <dbReference type="ARBA" id="ARBA00022448"/>
    </source>
</evidence>
<dbReference type="PANTHER" id="PTHR30294:SF38">
    <property type="entry name" value="TRANSPORT PERMEASE PROTEIN"/>
    <property type="match status" value="1"/>
</dbReference>
<keyword evidence="7 8" id="KW-0472">Membrane</keyword>
<feature type="domain" description="ABC transmembrane type-2" evidence="9">
    <location>
        <begin position="97"/>
        <end position="339"/>
    </location>
</feature>
<keyword evidence="3" id="KW-0813">Transport</keyword>
<dbReference type="GO" id="GO:0005886">
    <property type="term" value="C:plasma membrane"/>
    <property type="evidence" value="ECO:0007669"/>
    <property type="project" value="UniProtKB-SubCell"/>
</dbReference>
<accession>A0A4Y8MBD8</accession>
<dbReference type="Proteomes" id="UP000297900">
    <property type="component" value="Unassembled WGS sequence"/>
</dbReference>
<dbReference type="RefSeq" id="WP_135150355.1">
    <property type="nucleotide sequence ID" value="NZ_SOMN01000001.1"/>
</dbReference>
<dbReference type="PANTHER" id="PTHR30294">
    <property type="entry name" value="MEMBRANE COMPONENT OF ABC TRANSPORTER YHHJ-RELATED"/>
    <property type="match status" value="1"/>
</dbReference>
<keyword evidence="11" id="KW-1185">Reference proteome</keyword>
<dbReference type="Pfam" id="PF12698">
    <property type="entry name" value="ABC2_membrane_3"/>
    <property type="match status" value="1"/>
</dbReference>
<evidence type="ECO:0000313" key="10">
    <source>
        <dbReference type="EMBL" id="TFE31787.1"/>
    </source>
</evidence>
<evidence type="ECO:0000256" key="6">
    <source>
        <dbReference type="ARBA" id="ARBA00022989"/>
    </source>
</evidence>
<proteinExistence type="inferred from homology"/>
<feature type="transmembrane region" description="Helical" evidence="8">
    <location>
        <begin position="227"/>
        <end position="251"/>
    </location>
</feature>
<dbReference type="AlphaFoldDB" id="A0A4Y8MBD8"/>
<protein>
    <submittedName>
        <fullName evidence="10">ABC transporter permease</fullName>
    </submittedName>
</protein>
<evidence type="ECO:0000256" key="4">
    <source>
        <dbReference type="ARBA" id="ARBA00022475"/>
    </source>
</evidence>
<dbReference type="PROSITE" id="PS51012">
    <property type="entry name" value="ABC_TM2"/>
    <property type="match status" value="1"/>
</dbReference>
<feature type="transmembrane region" description="Helical" evidence="8">
    <location>
        <begin position="314"/>
        <end position="336"/>
    </location>
</feature>
<evidence type="ECO:0000256" key="5">
    <source>
        <dbReference type="ARBA" id="ARBA00022692"/>
    </source>
</evidence>
<evidence type="ECO:0000256" key="8">
    <source>
        <dbReference type="SAM" id="Phobius"/>
    </source>
</evidence>
<evidence type="ECO:0000256" key="1">
    <source>
        <dbReference type="ARBA" id="ARBA00004651"/>
    </source>
</evidence>
<dbReference type="OrthoDB" id="9776218at2"/>
<dbReference type="InterPro" id="IPR051449">
    <property type="entry name" value="ABC-2_transporter_component"/>
</dbReference>
<dbReference type="GO" id="GO:0140359">
    <property type="term" value="F:ABC-type transporter activity"/>
    <property type="evidence" value="ECO:0007669"/>
    <property type="project" value="InterPro"/>
</dbReference>
<reference evidence="10 11" key="1">
    <citation type="submission" date="2019-03" db="EMBL/GenBank/DDBJ databases">
        <title>Cohnella endophytica sp. nov., a novel endophytic bacterium isolated from bark of Sonneratia apetala.</title>
        <authorList>
            <person name="Tuo L."/>
        </authorList>
    </citation>
    <scope>NUCLEOTIDE SEQUENCE [LARGE SCALE GENOMIC DNA]</scope>
    <source>
        <strain evidence="10 11">CCTCC AB 208254</strain>
    </source>
</reference>
<evidence type="ECO:0000256" key="2">
    <source>
        <dbReference type="ARBA" id="ARBA00007783"/>
    </source>
</evidence>
<feature type="transmembrane region" description="Helical" evidence="8">
    <location>
        <begin position="21"/>
        <end position="39"/>
    </location>
</feature>
<gene>
    <name evidence="10" type="ORF">E2980_01580</name>
</gene>
<organism evidence="10 11">
    <name type="scientific">Cohnella luojiensis</name>
    <dbReference type="NCBI Taxonomy" id="652876"/>
    <lineage>
        <taxon>Bacteria</taxon>
        <taxon>Bacillati</taxon>
        <taxon>Bacillota</taxon>
        <taxon>Bacilli</taxon>
        <taxon>Bacillales</taxon>
        <taxon>Paenibacillaceae</taxon>
        <taxon>Cohnella</taxon>
    </lineage>
</organism>
<keyword evidence="5 8" id="KW-0812">Transmembrane</keyword>
<comment type="subcellular location">
    <subcellularLocation>
        <location evidence="1">Cell membrane</location>
        <topology evidence="1">Multi-pass membrane protein</topology>
    </subcellularLocation>
</comment>
<feature type="transmembrane region" description="Helical" evidence="8">
    <location>
        <begin position="192"/>
        <end position="215"/>
    </location>
</feature>
<dbReference type="EMBL" id="SOMN01000001">
    <property type="protein sequence ID" value="TFE31787.1"/>
    <property type="molecule type" value="Genomic_DNA"/>
</dbReference>
<name>A0A4Y8MBD8_9BACL</name>
<dbReference type="InterPro" id="IPR047817">
    <property type="entry name" value="ABC2_TM_bact-type"/>
</dbReference>
<evidence type="ECO:0000256" key="7">
    <source>
        <dbReference type="ARBA" id="ARBA00023136"/>
    </source>
</evidence>
<feature type="transmembrane region" description="Helical" evidence="8">
    <location>
        <begin position="258"/>
        <end position="278"/>
    </location>
</feature>